<dbReference type="Proteomes" id="UP001597262">
    <property type="component" value="Unassembled WGS sequence"/>
</dbReference>
<gene>
    <name evidence="1" type="ORF">ACFQ3W_01410</name>
</gene>
<organism evidence="1 2">
    <name type="scientific">Paenibacillus puldeungensis</name>
    <dbReference type="NCBI Taxonomy" id="696536"/>
    <lineage>
        <taxon>Bacteria</taxon>
        <taxon>Bacillati</taxon>
        <taxon>Bacillota</taxon>
        <taxon>Bacilli</taxon>
        <taxon>Bacillales</taxon>
        <taxon>Paenibacillaceae</taxon>
        <taxon>Paenibacillus</taxon>
    </lineage>
</organism>
<dbReference type="Gene3D" id="3.30.559.30">
    <property type="entry name" value="Nonribosomal peptide synthetase, condensation domain"/>
    <property type="match status" value="1"/>
</dbReference>
<dbReference type="PANTHER" id="PTHR28037">
    <property type="entry name" value="ALCOHOL O-ACETYLTRANSFERASE 1-RELATED"/>
    <property type="match status" value="1"/>
</dbReference>
<proteinExistence type="predicted"/>
<reference evidence="2" key="1">
    <citation type="journal article" date="2019" name="Int. J. Syst. Evol. Microbiol.">
        <title>The Global Catalogue of Microorganisms (GCM) 10K type strain sequencing project: providing services to taxonomists for standard genome sequencing and annotation.</title>
        <authorList>
            <consortium name="The Broad Institute Genomics Platform"/>
            <consortium name="The Broad Institute Genome Sequencing Center for Infectious Disease"/>
            <person name="Wu L."/>
            <person name="Ma J."/>
        </authorList>
    </citation>
    <scope>NUCLEOTIDE SEQUENCE [LARGE SCALE GENOMIC DNA]</scope>
    <source>
        <strain evidence="2">CCUG 59189</strain>
    </source>
</reference>
<comment type="caution">
    <text evidence="1">The sequence shown here is derived from an EMBL/GenBank/DDBJ whole genome shotgun (WGS) entry which is preliminary data.</text>
</comment>
<dbReference type="Gene3D" id="3.30.559.10">
    <property type="entry name" value="Chloramphenicol acetyltransferase-like domain"/>
    <property type="match status" value="1"/>
</dbReference>
<accession>A0ABW3RTD1</accession>
<dbReference type="EMBL" id="JBHTLM010000001">
    <property type="protein sequence ID" value="MFD1174965.1"/>
    <property type="molecule type" value="Genomic_DNA"/>
</dbReference>
<dbReference type="PANTHER" id="PTHR28037:SF1">
    <property type="entry name" value="ALCOHOL O-ACETYLTRANSFERASE 1-RELATED"/>
    <property type="match status" value="1"/>
</dbReference>
<dbReference type="InterPro" id="IPR023213">
    <property type="entry name" value="CAT-like_dom_sf"/>
</dbReference>
<dbReference type="InterPro" id="IPR052058">
    <property type="entry name" value="Alcohol_O-acetyltransferase"/>
</dbReference>
<evidence type="ECO:0000313" key="1">
    <source>
        <dbReference type="EMBL" id="MFD1174965.1"/>
    </source>
</evidence>
<protein>
    <recommendedName>
        <fullName evidence="3">Condensation domain-containing protein</fullName>
    </recommendedName>
</protein>
<sequence length="426" mass="48007">MGKVGRIKAESFDLMQYFYRTVHEPLIHGLITFYGHLDEAAFIEAVTLSGQAIPLIRCTFEMGGGRPYWKDRGFTGKDIVHVMESQATYLENEVPEWLAASIDIHNEPQLKIVLIKGPETDTLCIIMNHMVCDGAGFKQYIYLLGELYTACCGEAGDLLRVRPDTTAYSRGTGQLFSGLRCYEKIGLLFAEYDLSKQKKQATVHMEGDSGNPFFVMRRMDPADFCRLKERAKRKDATINDMILTSYARALSRETGAEQIVIPCPVDLRKFIPSGGNPGICNLTSNFICDVTVWRGDLFEMTLEQVSSQMKVQKESPSCLKSVIMLEMFFHLLPFRVIRKVFGKLFTIPVTSYTNLGVIDKRVLRFGQIGIADAVLTGAIKYAPYFQIAVSTYDDACTLSCNLHSTPHDQVRIERFLEGMISELLEQ</sequence>
<keyword evidence="2" id="KW-1185">Reference proteome</keyword>
<dbReference type="SUPFAM" id="SSF52777">
    <property type="entry name" value="CoA-dependent acyltransferases"/>
    <property type="match status" value="2"/>
</dbReference>
<evidence type="ECO:0008006" key="3">
    <source>
        <dbReference type="Google" id="ProtNLM"/>
    </source>
</evidence>
<dbReference type="RefSeq" id="WP_379315857.1">
    <property type="nucleotide sequence ID" value="NZ_JBHTLM010000001.1"/>
</dbReference>
<evidence type="ECO:0000313" key="2">
    <source>
        <dbReference type="Proteomes" id="UP001597262"/>
    </source>
</evidence>
<name>A0ABW3RTD1_9BACL</name>